<dbReference type="PANTHER" id="PTHR42781:SF4">
    <property type="entry name" value="SPERMIDINE_PUTRESCINE IMPORT ATP-BINDING PROTEIN POTA"/>
    <property type="match status" value="1"/>
</dbReference>
<proteinExistence type="inferred from homology"/>
<gene>
    <name evidence="6" type="ORF">JF290_09055</name>
</gene>
<dbReference type="SMART" id="SM00382">
    <property type="entry name" value="AAA"/>
    <property type="match status" value="1"/>
</dbReference>
<sequence length="358" mass="38541">MARVELKSVRKSFGAVVAVQGADVVFEEGSFTTLLGPSGCGKTTILRMISGLETPTDGDILIGGKRINDVPIHKRNLGLVFQNYALFPHRTIGENIAFGLKYRDVAKADMARKVTEALDIVRLPGVEDRYPSQLSGGQQQRIALARAIVIEPDVLLLDEPLSALDANLREEMRVELKAIQDRIGVTSIFVTHDQSEALAMSDRIIVMSAGRIEQIGAPDEVYNRPVSEFVANFLGASNLLDAQVISRDREHVVLETAEFGRTPVPLSHAASLGDGPAAKLMIRAEKLTLAPVGQGGATAKVENVDYQGQLARYFLRVGDTPMQAMNMIDGKPFATGETVSLLLNPDACAALPPKTGAS</sequence>
<evidence type="ECO:0000256" key="1">
    <source>
        <dbReference type="ARBA" id="ARBA00005417"/>
    </source>
</evidence>
<evidence type="ECO:0000256" key="2">
    <source>
        <dbReference type="ARBA" id="ARBA00022448"/>
    </source>
</evidence>
<dbReference type="InterPro" id="IPR003593">
    <property type="entry name" value="AAA+_ATPase"/>
</dbReference>
<dbReference type="PANTHER" id="PTHR42781">
    <property type="entry name" value="SPERMIDINE/PUTRESCINE IMPORT ATP-BINDING PROTEIN POTA"/>
    <property type="match status" value="1"/>
</dbReference>
<dbReference type="Pfam" id="PF08402">
    <property type="entry name" value="TOBE_2"/>
    <property type="match status" value="1"/>
</dbReference>
<comment type="similarity">
    <text evidence="1">Belongs to the ABC transporter superfamily.</text>
</comment>
<keyword evidence="4 6" id="KW-0067">ATP-binding</keyword>
<evidence type="ECO:0000313" key="6">
    <source>
        <dbReference type="EMBL" id="MBJ6371673.1"/>
    </source>
</evidence>
<dbReference type="GO" id="GO:0043190">
    <property type="term" value="C:ATP-binding cassette (ABC) transporter complex"/>
    <property type="evidence" value="ECO:0007669"/>
    <property type="project" value="InterPro"/>
</dbReference>
<dbReference type="Proteomes" id="UP000619079">
    <property type="component" value="Unassembled WGS sequence"/>
</dbReference>
<evidence type="ECO:0000313" key="7">
    <source>
        <dbReference type="Proteomes" id="UP000619079"/>
    </source>
</evidence>
<comment type="caution">
    <text evidence="6">The sequence shown here is derived from an EMBL/GenBank/DDBJ whole genome shotgun (WGS) entry which is preliminary data.</text>
</comment>
<dbReference type="SUPFAM" id="SSF52540">
    <property type="entry name" value="P-loop containing nucleoside triphosphate hydrolases"/>
    <property type="match status" value="1"/>
</dbReference>
<dbReference type="GO" id="GO:0005524">
    <property type="term" value="F:ATP binding"/>
    <property type="evidence" value="ECO:0007669"/>
    <property type="project" value="UniProtKB-KW"/>
</dbReference>
<dbReference type="SUPFAM" id="SSF50331">
    <property type="entry name" value="MOP-like"/>
    <property type="match status" value="1"/>
</dbReference>
<dbReference type="PROSITE" id="PS50893">
    <property type="entry name" value="ABC_TRANSPORTER_2"/>
    <property type="match status" value="1"/>
</dbReference>
<evidence type="ECO:0000256" key="4">
    <source>
        <dbReference type="ARBA" id="ARBA00022840"/>
    </source>
</evidence>
<keyword evidence="3" id="KW-0547">Nucleotide-binding</keyword>
<feature type="domain" description="ABC transporter" evidence="5">
    <location>
        <begin position="4"/>
        <end position="234"/>
    </location>
</feature>
<dbReference type="AlphaFoldDB" id="A0A8J7IKH6"/>
<dbReference type="GO" id="GO:0140359">
    <property type="term" value="F:ABC-type transporter activity"/>
    <property type="evidence" value="ECO:0007669"/>
    <property type="project" value="UniProtKB-ARBA"/>
</dbReference>
<dbReference type="Pfam" id="PF00005">
    <property type="entry name" value="ABC_tran"/>
    <property type="match status" value="1"/>
</dbReference>
<dbReference type="InterPro" id="IPR003439">
    <property type="entry name" value="ABC_transporter-like_ATP-bd"/>
</dbReference>
<dbReference type="InterPro" id="IPR013611">
    <property type="entry name" value="Transp-assoc_OB_typ2"/>
</dbReference>
<dbReference type="PROSITE" id="PS00211">
    <property type="entry name" value="ABC_TRANSPORTER_1"/>
    <property type="match status" value="1"/>
</dbReference>
<dbReference type="InterPro" id="IPR008995">
    <property type="entry name" value="Mo/tungstate-bd_C_term_dom"/>
</dbReference>
<dbReference type="InterPro" id="IPR027417">
    <property type="entry name" value="P-loop_NTPase"/>
</dbReference>
<dbReference type="GO" id="GO:0016887">
    <property type="term" value="F:ATP hydrolysis activity"/>
    <property type="evidence" value="ECO:0007669"/>
    <property type="project" value="InterPro"/>
</dbReference>
<evidence type="ECO:0000256" key="3">
    <source>
        <dbReference type="ARBA" id="ARBA00022741"/>
    </source>
</evidence>
<keyword evidence="7" id="KW-1185">Reference proteome</keyword>
<name>A0A8J7IKH6_9RHOB</name>
<dbReference type="Gene3D" id="3.40.50.300">
    <property type="entry name" value="P-loop containing nucleotide triphosphate hydrolases"/>
    <property type="match status" value="1"/>
</dbReference>
<dbReference type="EMBL" id="JAELVR010000005">
    <property type="protein sequence ID" value="MBJ6371673.1"/>
    <property type="molecule type" value="Genomic_DNA"/>
</dbReference>
<dbReference type="RefSeq" id="WP_199024528.1">
    <property type="nucleotide sequence ID" value="NZ_JAELVR010000005.1"/>
</dbReference>
<dbReference type="FunFam" id="3.40.50.300:FF:000042">
    <property type="entry name" value="Maltose/maltodextrin ABC transporter, ATP-binding protein"/>
    <property type="match status" value="1"/>
</dbReference>
<dbReference type="Gene3D" id="2.40.50.100">
    <property type="match status" value="1"/>
</dbReference>
<organism evidence="6 7">
    <name type="scientific">Sedimentitalea arenosa</name>
    <dbReference type="NCBI Taxonomy" id="2798803"/>
    <lineage>
        <taxon>Bacteria</taxon>
        <taxon>Pseudomonadati</taxon>
        <taxon>Pseudomonadota</taxon>
        <taxon>Alphaproteobacteria</taxon>
        <taxon>Rhodobacterales</taxon>
        <taxon>Paracoccaceae</taxon>
        <taxon>Sedimentitalea</taxon>
    </lineage>
</organism>
<keyword evidence="2" id="KW-0813">Transport</keyword>
<dbReference type="InterPro" id="IPR017871">
    <property type="entry name" value="ABC_transporter-like_CS"/>
</dbReference>
<evidence type="ECO:0000259" key="5">
    <source>
        <dbReference type="PROSITE" id="PS50893"/>
    </source>
</evidence>
<reference evidence="6" key="1">
    <citation type="submission" date="2020-12" db="EMBL/GenBank/DDBJ databases">
        <title>Sedimentitalea sp. nov., isolated from sand in Incheon.</title>
        <authorList>
            <person name="Kim W."/>
        </authorList>
    </citation>
    <scope>NUCLEOTIDE SEQUENCE</scope>
    <source>
        <strain evidence="6">CAU 1593</strain>
    </source>
</reference>
<dbReference type="InterPro" id="IPR050093">
    <property type="entry name" value="ABC_SmlMolc_Importer"/>
</dbReference>
<accession>A0A8J7IKH6</accession>
<protein>
    <submittedName>
        <fullName evidence="6">ABC transporter ATP-binding protein</fullName>
    </submittedName>
</protein>